<dbReference type="InterPro" id="IPR005532">
    <property type="entry name" value="SUMF_dom"/>
</dbReference>
<dbReference type="InterPro" id="IPR042095">
    <property type="entry name" value="SUMF_sf"/>
</dbReference>
<evidence type="ECO:0000259" key="6">
    <source>
        <dbReference type="SMART" id="SM00237"/>
    </source>
</evidence>
<evidence type="ECO:0000313" key="8">
    <source>
        <dbReference type="Proteomes" id="UP000501812"/>
    </source>
</evidence>
<dbReference type="RefSeq" id="WP_169455261.1">
    <property type="nucleotide sequence ID" value="NZ_CP051774.1"/>
</dbReference>
<dbReference type="GO" id="GO:0120147">
    <property type="term" value="F:formylglycine-generating oxidase activity"/>
    <property type="evidence" value="ECO:0007669"/>
    <property type="project" value="TreeGrafter"/>
</dbReference>
<feature type="signal peptide" evidence="5">
    <location>
        <begin position="1"/>
        <end position="26"/>
    </location>
</feature>
<proteinExistence type="predicted"/>
<dbReference type="KEGG" id="luo:HHL09_14060"/>
<keyword evidence="1 5" id="KW-0732">Signal</keyword>
<dbReference type="SUPFAM" id="SSF141072">
    <property type="entry name" value="CalX-like"/>
    <property type="match status" value="1"/>
</dbReference>
<feature type="region of interest" description="Disordered" evidence="4">
    <location>
        <begin position="977"/>
        <end position="997"/>
    </location>
</feature>
<evidence type="ECO:0000256" key="5">
    <source>
        <dbReference type="SAM" id="SignalP"/>
    </source>
</evidence>
<dbReference type="Pfam" id="PF03781">
    <property type="entry name" value="FGE-sulfatase"/>
    <property type="match status" value="1"/>
</dbReference>
<dbReference type="InterPro" id="IPR003644">
    <property type="entry name" value="Calx_beta"/>
</dbReference>
<keyword evidence="2" id="KW-0677">Repeat</keyword>
<dbReference type="Proteomes" id="UP000501812">
    <property type="component" value="Chromosome"/>
</dbReference>
<dbReference type="GO" id="GO:0016020">
    <property type="term" value="C:membrane"/>
    <property type="evidence" value="ECO:0007669"/>
    <property type="project" value="InterPro"/>
</dbReference>
<feature type="domain" description="Calx-beta" evidence="6">
    <location>
        <begin position="472"/>
        <end position="567"/>
    </location>
</feature>
<keyword evidence="3" id="KW-0106">Calcium</keyword>
<dbReference type="SUPFAM" id="SSF56436">
    <property type="entry name" value="C-type lectin-like"/>
    <property type="match status" value="1"/>
</dbReference>
<dbReference type="InterPro" id="IPR001434">
    <property type="entry name" value="OmcB-like_DUF11"/>
</dbReference>
<dbReference type="GO" id="GO:0007154">
    <property type="term" value="P:cell communication"/>
    <property type="evidence" value="ECO:0007669"/>
    <property type="project" value="InterPro"/>
</dbReference>
<dbReference type="Gene3D" id="3.90.1580.10">
    <property type="entry name" value="paralog of FGE (formylglycine-generating enzyme)"/>
    <property type="match status" value="1"/>
</dbReference>
<dbReference type="PANTHER" id="PTHR23150">
    <property type="entry name" value="SULFATASE MODIFYING FACTOR 1, 2"/>
    <property type="match status" value="1"/>
</dbReference>
<accession>A0A858RJW4</accession>
<dbReference type="Gene3D" id="2.60.40.2030">
    <property type="match status" value="1"/>
</dbReference>
<protein>
    <submittedName>
        <fullName evidence="7">SUMF1/EgtB/PvdO family nonheme iron enzyme</fullName>
    </submittedName>
</protein>
<dbReference type="PANTHER" id="PTHR23150:SF19">
    <property type="entry name" value="FORMYLGLYCINE-GENERATING ENZYME"/>
    <property type="match status" value="1"/>
</dbReference>
<sequence>MTLLCSLFRRAFLGSMLLGFASPVSGETFTDLQAFLTANPGLTLFNFEGIAPPQDTIQLPQPIQGVTFQGEHDDNRNFDPRLIGVTDATPSDYILVNTTQGYRMRILFDRLYAKVGLMVKIGSGNVTARVQAYSNGTVVGDQTLITAADFSTFIGFTEALGIDRIDISAPQERGNAVRVDDLRFGTEVADTSDVPIPMEWKTVGNPGNRPDLIGFGRVDYKYRITKHEITNTQYVEFLNAVAASDPNGLFNLATVSDPRAGIIRSGTPGSYTYSTRKNMANKPVIWVSFNDAARMANWMHNGKGSGGTENGVYDMSVETPIRQAGAKYFIPSEDEWYKAAAYDPTPGAGAGDNYWLYATRAENAPMPATTNGSGMISNPGVNVANYESGARWGGLAGHLTTVGSAGAQSESYYGTADQSGNVSEWNDTVFSAARRGIRGGGWNVGSPFVTTSRQDYNIPTVENPTLGFRLAAPVPVVSASIVGPASLQEDLAGQLQIRVARTGDSGAALEVNFTSSGSATAGEDYLLGGAEGTKVTIPAGAEEAIVTIDPVADNLDEADESITFTLSAGGAYDLAAGKEVTATIIDDDFSPVALDDSGYEVPEDGSLDISSAAGVLANDTDEDDGNGPDHLVAELVSNVSHGELFLRPDGSFLYAPLPDYFGPDSFTYRANDGTNRSGIATVSLTVSERVDLHLSAASSLPVVGAPGTVTHTFTLENRGPSDATSVTVELGSALPPGVTANPAVPGTGTFSGNRWQLDLAEGSTASLSVTYAVSPGAPGGTANLGTNANVVSTDQPRIAPGDDSASVTSGIVSPAGTGVAKLDIAPLIDKQQGLFIQKLTVTNNNTLALAGFRLLVGNLPADVQVYNRQGLDPQGLPYVDWSGALAPGAQVTLTIEFFHPGRNPSFAPTYTISSVLAVAPTEPAVADGGSGPTRVVVLENRDMLLEFNSVPGSAYAIEYTHDGTLWHRAEPSVTASSNRTQWIDSGPPKTSAHPSTEPVRYYRIVTLPE</sequence>
<reference evidence="7 8" key="1">
    <citation type="submission" date="2020-04" db="EMBL/GenBank/DDBJ databases">
        <title>Luteolibacter sp. G-1-1-1 isolated from soil.</title>
        <authorList>
            <person name="Dahal R.H."/>
        </authorList>
    </citation>
    <scope>NUCLEOTIDE SEQUENCE [LARGE SCALE GENOMIC DNA]</scope>
    <source>
        <strain evidence="7 8">G-1-1-1</strain>
    </source>
</reference>
<evidence type="ECO:0000256" key="2">
    <source>
        <dbReference type="ARBA" id="ARBA00022737"/>
    </source>
</evidence>
<evidence type="ECO:0000313" key="7">
    <source>
        <dbReference type="EMBL" id="QJE96861.1"/>
    </source>
</evidence>
<evidence type="ECO:0000256" key="1">
    <source>
        <dbReference type="ARBA" id="ARBA00022729"/>
    </source>
</evidence>
<dbReference type="AlphaFoldDB" id="A0A858RJW4"/>
<dbReference type="Pfam" id="PF01345">
    <property type="entry name" value="DUF11"/>
    <property type="match status" value="1"/>
</dbReference>
<dbReference type="SMART" id="SM00237">
    <property type="entry name" value="Calx_beta"/>
    <property type="match status" value="1"/>
</dbReference>
<dbReference type="InterPro" id="IPR016187">
    <property type="entry name" value="CTDL_fold"/>
</dbReference>
<dbReference type="Pfam" id="PF17963">
    <property type="entry name" value="Big_9"/>
    <property type="match status" value="1"/>
</dbReference>
<evidence type="ECO:0000256" key="3">
    <source>
        <dbReference type="ARBA" id="ARBA00022837"/>
    </source>
</evidence>
<dbReference type="InterPro" id="IPR038081">
    <property type="entry name" value="CalX-like_sf"/>
</dbReference>
<evidence type="ECO:0000256" key="4">
    <source>
        <dbReference type="SAM" id="MobiDB-lite"/>
    </source>
</evidence>
<dbReference type="Gene3D" id="2.60.40.3440">
    <property type="match status" value="1"/>
</dbReference>
<name>A0A858RJW4_9BACT</name>
<dbReference type="InterPro" id="IPR051043">
    <property type="entry name" value="Sulfatase_Mod_Factor_Kinase"/>
</dbReference>
<organism evidence="7 8">
    <name type="scientific">Luteolibacter luteus</name>
    <dbReference type="NCBI Taxonomy" id="2728835"/>
    <lineage>
        <taxon>Bacteria</taxon>
        <taxon>Pseudomonadati</taxon>
        <taxon>Verrucomicrobiota</taxon>
        <taxon>Verrucomicrobiia</taxon>
        <taxon>Verrucomicrobiales</taxon>
        <taxon>Verrucomicrobiaceae</taxon>
        <taxon>Luteolibacter</taxon>
    </lineage>
</organism>
<keyword evidence="8" id="KW-1185">Reference proteome</keyword>
<feature type="chain" id="PRO_5033011972" evidence="5">
    <location>
        <begin position="27"/>
        <end position="1009"/>
    </location>
</feature>
<dbReference type="EMBL" id="CP051774">
    <property type="protein sequence ID" value="QJE96861.1"/>
    <property type="molecule type" value="Genomic_DNA"/>
</dbReference>
<gene>
    <name evidence="7" type="ORF">HHL09_14060</name>
</gene>